<dbReference type="InterPro" id="IPR021416">
    <property type="entry name" value="DUF3048_N"/>
</dbReference>
<dbReference type="Pfam" id="PF17479">
    <property type="entry name" value="DUF3048_C"/>
    <property type="match status" value="1"/>
</dbReference>
<dbReference type="Pfam" id="PF11258">
    <property type="entry name" value="DUF3048"/>
    <property type="match status" value="1"/>
</dbReference>
<gene>
    <name evidence="5" type="ORF">GCU56_03995</name>
</gene>
<proteinExistence type="predicted"/>
<dbReference type="Proteomes" id="UP000470246">
    <property type="component" value="Unassembled WGS sequence"/>
</dbReference>
<comment type="caution">
    <text evidence="5">The sequence shown here is derived from an EMBL/GenBank/DDBJ whole genome shotgun (WGS) entry which is preliminary data.</text>
</comment>
<keyword evidence="6" id="KW-1185">Reference proteome</keyword>
<keyword evidence="2" id="KW-1133">Transmembrane helix</keyword>
<dbReference type="SUPFAM" id="SSF159774">
    <property type="entry name" value="YerB-like"/>
    <property type="match status" value="1"/>
</dbReference>
<feature type="domain" description="DUF3048" evidence="3">
    <location>
        <begin position="95"/>
        <end position="232"/>
    </location>
</feature>
<protein>
    <submittedName>
        <fullName evidence="5">DUF3048 domain-containing protein</fullName>
    </submittedName>
</protein>
<evidence type="ECO:0000313" key="6">
    <source>
        <dbReference type="Proteomes" id="UP000470246"/>
    </source>
</evidence>
<dbReference type="Gene3D" id="3.50.90.10">
    <property type="entry name" value="YerB-like"/>
    <property type="match status" value="1"/>
</dbReference>
<reference evidence="5 6" key="1">
    <citation type="submission" date="2020-02" db="EMBL/GenBank/DDBJ databases">
        <title>Geodermatophilus sabuli CPCC 205279 I12A-02694.</title>
        <authorList>
            <person name="Jiang Z."/>
        </authorList>
    </citation>
    <scope>NUCLEOTIDE SEQUENCE [LARGE SCALE GENOMIC DNA]</scope>
    <source>
        <strain evidence="5 6">I12A-02694</strain>
    </source>
</reference>
<dbReference type="InterPro" id="IPR035328">
    <property type="entry name" value="DUF3048_C"/>
</dbReference>
<evidence type="ECO:0000313" key="5">
    <source>
        <dbReference type="EMBL" id="NEK57033.1"/>
    </source>
</evidence>
<evidence type="ECO:0000256" key="2">
    <source>
        <dbReference type="SAM" id="Phobius"/>
    </source>
</evidence>
<keyword evidence="2" id="KW-0472">Membrane</keyword>
<dbReference type="AlphaFoldDB" id="A0A7K3VY48"/>
<feature type="region of interest" description="Disordered" evidence="1">
    <location>
        <begin position="1"/>
        <end position="45"/>
    </location>
</feature>
<feature type="domain" description="DUF3048" evidence="4">
    <location>
        <begin position="265"/>
        <end position="376"/>
    </location>
</feature>
<name>A0A7K3VY48_9ACTN</name>
<dbReference type="EMBL" id="JAAGWF010000005">
    <property type="protein sequence ID" value="NEK57033.1"/>
    <property type="molecule type" value="Genomic_DNA"/>
</dbReference>
<keyword evidence="2" id="KW-0812">Transmembrane</keyword>
<dbReference type="InterPro" id="IPR023158">
    <property type="entry name" value="YerB-like_sf"/>
</dbReference>
<accession>A0A7K3VY48</accession>
<evidence type="ECO:0000256" key="1">
    <source>
        <dbReference type="SAM" id="MobiDB-lite"/>
    </source>
</evidence>
<evidence type="ECO:0000259" key="4">
    <source>
        <dbReference type="Pfam" id="PF17479"/>
    </source>
</evidence>
<feature type="compositionally biased region" description="Low complexity" evidence="1">
    <location>
        <begin position="7"/>
        <end position="37"/>
    </location>
</feature>
<feature type="transmembrane region" description="Helical" evidence="2">
    <location>
        <begin position="48"/>
        <end position="68"/>
    </location>
</feature>
<organism evidence="5 6">
    <name type="scientific">Geodermatophilus sabuli</name>
    <dbReference type="NCBI Taxonomy" id="1564158"/>
    <lineage>
        <taxon>Bacteria</taxon>
        <taxon>Bacillati</taxon>
        <taxon>Actinomycetota</taxon>
        <taxon>Actinomycetes</taxon>
        <taxon>Geodermatophilales</taxon>
        <taxon>Geodermatophilaceae</taxon>
        <taxon>Geodermatophilus</taxon>
    </lineage>
</organism>
<sequence length="389" mass="40151">MPRSTAARPRSGSRTGARSTTSPRTTKSTRTTKQTPARGRRRAKPRRGLRAALLVVLVAAGVVAWPTVRQHLSAVPFLGSIVSALPSSSAPAWPLTGVPVDAVAARPALVVKIENSVEARPQTGLNAADVVWEQVVEGGITRFVGVYHSTLPPEIGPVRSIRPMDPAIAAPLGGLLAFSGGVPPYVTAAREAGLQVLSQDTGADGFHRTSTRRAPHNVYAAPQTLVEQADAAHGAAPGAQFDHSAADDPTAVADGQPTATLALTLSGVSSPRWTWSAADGRWLRSEGSTAAVESDGRRIGATNVVVLRVDVVPTEARDPAGNPVPETILTGTGQALVASGGHTVEATWSKPGTGDRMRLTGTDGDPVTLAPGTTWVELVPARAGAVSTD</sequence>
<evidence type="ECO:0000259" key="3">
    <source>
        <dbReference type="Pfam" id="PF11258"/>
    </source>
</evidence>